<proteinExistence type="predicted"/>
<protein>
    <submittedName>
        <fullName evidence="1">Reverse transcriptase</fullName>
    </submittedName>
</protein>
<accession>A0A2P4XVX2</accession>
<dbReference type="AlphaFoldDB" id="A0A2P4XVX2"/>
<dbReference type="InterPro" id="IPR043502">
    <property type="entry name" value="DNA/RNA_pol_sf"/>
</dbReference>
<keyword evidence="2" id="KW-1185">Reference proteome</keyword>
<keyword evidence="1" id="KW-0808">Transferase</keyword>
<sequence length="92" mass="10182">MIPGGDRTSRADYLETKNILIGEVTVTTRGERGVPRKFVSTIVNDSTLNVPCASPIVVIIKTNGIDIRLCINYRLANCLTRLMVYPMSLIND</sequence>
<evidence type="ECO:0000313" key="2">
    <source>
        <dbReference type="Proteomes" id="UP000237271"/>
    </source>
</evidence>
<dbReference type="SUPFAM" id="SSF56672">
    <property type="entry name" value="DNA/RNA polymerases"/>
    <property type="match status" value="1"/>
</dbReference>
<name>A0A2P4XVX2_9STRA</name>
<organism evidence="1 2">
    <name type="scientific">Phytophthora palmivora</name>
    <dbReference type="NCBI Taxonomy" id="4796"/>
    <lineage>
        <taxon>Eukaryota</taxon>
        <taxon>Sar</taxon>
        <taxon>Stramenopiles</taxon>
        <taxon>Oomycota</taxon>
        <taxon>Peronosporomycetes</taxon>
        <taxon>Peronosporales</taxon>
        <taxon>Peronosporaceae</taxon>
        <taxon>Phytophthora</taxon>
    </lineage>
</organism>
<gene>
    <name evidence="1" type="ORF">PHPALM_13999</name>
</gene>
<comment type="caution">
    <text evidence="1">The sequence shown here is derived from an EMBL/GenBank/DDBJ whole genome shotgun (WGS) entry which is preliminary data.</text>
</comment>
<keyword evidence="1" id="KW-0695">RNA-directed DNA polymerase</keyword>
<dbReference type="GO" id="GO:0003964">
    <property type="term" value="F:RNA-directed DNA polymerase activity"/>
    <property type="evidence" value="ECO:0007669"/>
    <property type="project" value="UniProtKB-KW"/>
</dbReference>
<keyword evidence="1" id="KW-0548">Nucleotidyltransferase</keyword>
<dbReference type="Gene3D" id="3.10.10.10">
    <property type="entry name" value="HIV Type 1 Reverse Transcriptase, subunit A, domain 1"/>
    <property type="match status" value="1"/>
</dbReference>
<dbReference type="Proteomes" id="UP000237271">
    <property type="component" value="Unassembled WGS sequence"/>
</dbReference>
<evidence type="ECO:0000313" key="1">
    <source>
        <dbReference type="EMBL" id="POM69705.1"/>
    </source>
</evidence>
<dbReference type="EMBL" id="NCKW01007829">
    <property type="protein sequence ID" value="POM69705.1"/>
    <property type="molecule type" value="Genomic_DNA"/>
</dbReference>
<reference evidence="1 2" key="1">
    <citation type="journal article" date="2017" name="Genome Biol. Evol.">
        <title>Phytophthora megakarya and P. palmivora, closely related causal agents of cacao black pod rot, underwent increases in genome sizes and gene numbers by different mechanisms.</title>
        <authorList>
            <person name="Ali S.S."/>
            <person name="Shao J."/>
            <person name="Lary D.J."/>
            <person name="Kronmiller B."/>
            <person name="Shen D."/>
            <person name="Strem M.D."/>
            <person name="Amoako-Attah I."/>
            <person name="Akrofi A.Y."/>
            <person name="Begoude B.A."/>
            <person name="Ten Hoopen G.M."/>
            <person name="Coulibaly K."/>
            <person name="Kebe B.I."/>
            <person name="Melnick R.L."/>
            <person name="Guiltinan M.J."/>
            <person name="Tyler B.M."/>
            <person name="Meinhardt L.W."/>
            <person name="Bailey B.A."/>
        </authorList>
    </citation>
    <scope>NUCLEOTIDE SEQUENCE [LARGE SCALE GENOMIC DNA]</scope>
    <source>
        <strain evidence="2">sbr112.9</strain>
    </source>
</reference>